<dbReference type="RefSeq" id="XP_033524878.1">
    <property type="nucleotide sequence ID" value="XM_033662612.1"/>
</dbReference>
<accession>A0A6A6AJ81</accession>
<name>A0A6A6AJ81_9PLEO</name>
<dbReference type="EMBL" id="ML977504">
    <property type="protein sequence ID" value="KAF2130491.1"/>
    <property type="molecule type" value="Genomic_DNA"/>
</dbReference>
<sequence>MHNFVPWHLSLNVVCRCYLFLWYAHLYRDRGYLCGSTDLFIPRHHNLSSSKHPPLNTLMSPLAHPLLIFSCQRTDRPIHLPTLQRQPSFNHARNDLHFKNTHKHGIKVAASVFGKVRVDALTLTLVFVCVAKFANSVVFGRKGGAGKDDEFAQIMGEFARIWRETGRK</sequence>
<reference evidence="1" key="1">
    <citation type="journal article" date="2020" name="Stud. Mycol.">
        <title>101 Dothideomycetes genomes: a test case for predicting lifestyles and emergence of pathogens.</title>
        <authorList>
            <person name="Haridas S."/>
            <person name="Albert R."/>
            <person name="Binder M."/>
            <person name="Bloem J."/>
            <person name="Labutti K."/>
            <person name="Salamov A."/>
            <person name="Andreopoulos B."/>
            <person name="Baker S."/>
            <person name="Barry K."/>
            <person name="Bills G."/>
            <person name="Bluhm B."/>
            <person name="Cannon C."/>
            <person name="Castanera R."/>
            <person name="Culley D."/>
            <person name="Daum C."/>
            <person name="Ezra D."/>
            <person name="Gonzalez J."/>
            <person name="Henrissat B."/>
            <person name="Kuo A."/>
            <person name="Liang C."/>
            <person name="Lipzen A."/>
            <person name="Lutzoni F."/>
            <person name="Magnuson J."/>
            <person name="Mondo S."/>
            <person name="Nolan M."/>
            <person name="Ohm R."/>
            <person name="Pangilinan J."/>
            <person name="Park H.-J."/>
            <person name="Ramirez L."/>
            <person name="Alfaro M."/>
            <person name="Sun H."/>
            <person name="Tritt A."/>
            <person name="Yoshinaga Y."/>
            <person name="Zwiers L.-H."/>
            <person name="Turgeon B."/>
            <person name="Goodwin S."/>
            <person name="Spatafora J."/>
            <person name="Crous P."/>
            <person name="Grigoriev I."/>
        </authorList>
    </citation>
    <scope>NUCLEOTIDE SEQUENCE</scope>
    <source>
        <strain evidence="1">CBS 119687</strain>
    </source>
</reference>
<keyword evidence="2" id="KW-1185">Reference proteome</keyword>
<dbReference type="GeneID" id="54403044"/>
<protein>
    <submittedName>
        <fullName evidence="1">Uncharacterized protein</fullName>
    </submittedName>
</protein>
<gene>
    <name evidence="1" type="ORF">P153DRAFT_219252</name>
</gene>
<dbReference type="AlphaFoldDB" id="A0A6A6AJ81"/>
<organism evidence="1 2">
    <name type="scientific">Dothidotthia symphoricarpi CBS 119687</name>
    <dbReference type="NCBI Taxonomy" id="1392245"/>
    <lineage>
        <taxon>Eukaryota</taxon>
        <taxon>Fungi</taxon>
        <taxon>Dikarya</taxon>
        <taxon>Ascomycota</taxon>
        <taxon>Pezizomycotina</taxon>
        <taxon>Dothideomycetes</taxon>
        <taxon>Pleosporomycetidae</taxon>
        <taxon>Pleosporales</taxon>
        <taxon>Dothidotthiaceae</taxon>
        <taxon>Dothidotthia</taxon>
    </lineage>
</organism>
<proteinExistence type="predicted"/>
<evidence type="ECO:0000313" key="2">
    <source>
        <dbReference type="Proteomes" id="UP000799771"/>
    </source>
</evidence>
<evidence type="ECO:0000313" key="1">
    <source>
        <dbReference type="EMBL" id="KAF2130491.1"/>
    </source>
</evidence>
<dbReference type="Proteomes" id="UP000799771">
    <property type="component" value="Unassembled WGS sequence"/>
</dbReference>